<evidence type="ECO:0000313" key="5">
    <source>
        <dbReference type="Proteomes" id="UP001596044"/>
    </source>
</evidence>
<gene>
    <name evidence="4" type="ORF">ACFPOG_08720</name>
</gene>
<evidence type="ECO:0000256" key="2">
    <source>
        <dbReference type="SAM" id="MobiDB-lite"/>
    </source>
</evidence>
<dbReference type="Proteomes" id="UP001596044">
    <property type="component" value="Unassembled WGS sequence"/>
</dbReference>
<keyword evidence="3" id="KW-0472">Membrane</keyword>
<evidence type="ECO:0000313" key="4">
    <source>
        <dbReference type="EMBL" id="MFC5448341.1"/>
    </source>
</evidence>
<feature type="region of interest" description="Disordered" evidence="2">
    <location>
        <begin position="224"/>
        <end position="244"/>
    </location>
</feature>
<keyword evidence="3" id="KW-1133">Transmembrane helix</keyword>
<evidence type="ECO:0000256" key="1">
    <source>
        <dbReference type="SAM" id="Coils"/>
    </source>
</evidence>
<feature type="coiled-coil region" evidence="1">
    <location>
        <begin position="85"/>
        <end position="147"/>
    </location>
</feature>
<name>A0ABW0K5N2_9BACL</name>
<protein>
    <submittedName>
        <fullName evidence="4">MotE family protein</fullName>
    </submittedName>
</protein>
<proteinExistence type="predicted"/>
<keyword evidence="5" id="KW-1185">Reference proteome</keyword>
<keyword evidence="1" id="KW-0175">Coiled coil</keyword>
<dbReference type="SUPFAM" id="SSF158791">
    <property type="entry name" value="MgtE N-terminal domain-like"/>
    <property type="match status" value="1"/>
</dbReference>
<dbReference type="Gene3D" id="1.10.220.30">
    <property type="match status" value="1"/>
</dbReference>
<organism evidence="4 5">
    <name type="scientific">Paenibacillus aestuarii</name>
    <dbReference type="NCBI Taxonomy" id="516965"/>
    <lineage>
        <taxon>Bacteria</taxon>
        <taxon>Bacillati</taxon>
        <taxon>Bacillota</taxon>
        <taxon>Bacilli</taxon>
        <taxon>Bacillales</taxon>
        <taxon>Paenibacillaceae</taxon>
        <taxon>Paenibacillus</taxon>
    </lineage>
</organism>
<reference evidence="5" key="1">
    <citation type="journal article" date="2019" name="Int. J. Syst. Evol. Microbiol.">
        <title>The Global Catalogue of Microorganisms (GCM) 10K type strain sequencing project: providing services to taxonomists for standard genome sequencing and annotation.</title>
        <authorList>
            <consortium name="The Broad Institute Genomics Platform"/>
            <consortium name="The Broad Institute Genome Sequencing Center for Infectious Disease"/>
            <person name="Wu L."/>
            <person name="Ma J."/>
        </authorList>
    </citation>
    <scope>NUCLEOTIDE SEQUENCE [LARGE SCALE GENOMIC DNA]</scope>
    <source>
        <strain evidence="5">KACC 11904</strain>
    </source>
</reference>
<evidence type="ECO:0000256" key="3">
    <source>
        <dbReference type="SAM" id="Phobius"/>
    </source>
</evidence>
<feature type="transmembrane region" description="Helical" evidence="3">
    <location>
        <begin position="17"/>
        <end position="39"/>
    </location>
</feature>
<sequence length="307" mass="32652">MAETNPEGASYSVLERILIWFVIPFVFTAVLLFVLLSIFDYDIKSNVQKALHNTPLIGSVVPAPKEKADAAASSSGTPQNAADALKSKDDEVAKLNAKVADLEAALKKSDGTTESKDQALKDAQAQIADLEEKLKGKTQSEEDYEKQITDLANLYAKMTPSKAAPIIENLTPKEMVLVFSMMKADARGAIMEKMDAKKAAEASIGLKDVVPVRDKEIAALQERLATNGSADPSKSTTGVSKGDLSTTFANMAPKSAASVLLEMYKSNPDKVLTILGGMDNASRSKVLTSISDADKQAAAAITAKIAQ</sequence>
<keyword evidence="3" id="KW-0812">Transmembrane</keyword>
<dbReference type="RefSeq" id="WP_270878608.1">
    <property type="nucleotide sequence ID" value="NZ_JAQFVF010000020.1"/>
</dbReference>
<dbReference type="EMBL" id="JBHSMJ010000009">
    <property type="protein sequence ID" value="MFC5448341.1"/>
    <property type="molecule type" value="Genomic_DNA"/>
</dbReference>
<accession>A0ABW0K5N2</accession>
<comment type="caution">
    <text evidence="4">The sequence shown here is derived from an EMBL/GenBank/DDBJ whole genome shotgun (WGS) entry which is preliminary data.</text>
</comment>